<keyword evidence="2" id="KW-1185">Reference proteome</keyword>
<organism evidence="1 2">
    <name type="scientific">Irpex rosettiformis</name>
    <dbReference type="NCBI Taxonomy" id="378272"/>
    <lineage>
        <taxon>Eukaryota</taxon>
        <taxon>Fungi</taxon>
        <taxon>Dikarya</taxon>
        <taxon>Basidiomycota</taxon>
        <taxon>Agaricomycotina</taxon>
        <taxon>Agaricomycetes</taxon>
        <taxon>Polyporales</taxon>
        <taxon>Irpicaceae</taxon>
        <taxon>Irpex</taxon>
    </lineage>
</organism>
<evidence type="ECO:0000313" key="1">
    <source>
        <dbReference type="EMBL" id="KAI0086287.1"/>
    </source>
</evidence>
<evidence type="ECO:0000313" key="2">
    <source>
        <dbReference type="Proteomes" id="UP001055072"/>
    </source>
</evidence>
<gene>
    <name evidence="1" type="ORF">BDY19DRAFT_352770</name>
</gene>
<proteinExistence type="predicted"/>
<reference evidence="1" key="1">
    <citation type="journal article" date="2021" name="Environ. Microbiol.">
        <title>Gene family expansions and transcriptome signatures uncover fungal adaptations to wood decay.</title>
        <authorList>
            <person name="Hage H."/>
            <person name="Miyauchi S."/>
            <person name="Viragh M."/>
            <person name="Drula E."/>
            <person name="Min B."/>
            <person name="Chaduli D."/>
            <person name="Navarro D."/>
            <person name="Favel A."/>
            <person name="Norest M."/>
            <person name="Lesage-Meessen L."/>
            <person name="Balint B."/>
            <person name="Merenyi Z."/>
            <person name="de Eugenio L."/>
            <person name="Morin E."/>
            <person name="Martinez A.T."/>
            <person name="Baldrian P."/>
            <person name="Stursova M."/>
            <person name="Martinez M.J."/>
            <person name="Novotny C."/>
            <person name="Magnuson J.K."/>
            <person name="Spatafora J.W."/>
            <person name="Maurice S."/>
            <person name="Pangilinan J."/>
            <person name="Andreopoulos W."/>
            <person name="LaButti K."/>
            <person name="Hundley H."/>
            <person name="Na H."/>
            <person name="Kuo A."/>
            <person name="Barry K."/>
            <person name="Lipzen A."/>
            <person name="Henrissat B."/>
            <person name="Riley R."/>
            <person name="Ahrendt S."/>
            <person name="Nagy L.G."/>
            <person name="Grigoriev I.V."/>
            <person name="Martin F."/>
            <person name="Rosso M.N."/>
        </authorList>
    </citation>
    <scope>NUCLEOTIDE SEQUENCE</scope>
    <source>
        <strain evidence="1">CBS 384.51</strain>
    </source>
</reference>
<dbReference type="EMBL" id="MU274924">
    <property type="protein sequence ID" value="KAI0086287.1"/>
    <property type="molecule type" value="Genomic_DNA"/>
</dbReference>
<protein>
    <submittedName>
        <fullName evidence="1">Uncharacterized protein</fullName>
    </submittedName>
</protein>
<dbReference type="Proteomes" id="UP001055072">
    <property type="component" value="Unassembled WGS sequence"/>
</dbReference>
<name>A0ACB8TW51_9APHY</name>
<comment type="caution">
    <text evidence="1">The sequence shown here is derived from an EMBL/GenBank/DDBJ whole genome shotgun (WGS) entry which is preliminary data.</text>
</comment>
<sequence>MLCHRVLYFLVKPLSIASASCASGTSAFDRKNARQRWGVSSNWSSSRCLGLDCPRRVLGGRGVRGSKSIWSRDISCGWGKATYLTRLIKVCWLAKFVRRWWQELWRTTRILDFNATRIRLNAKITP</sequence>
<accession>A0ACB8TW51</accession>